<sequence>MFIRSALISCMFAAHLYANTGIGIALGSKDFKQPVIKSDNDLNGKKMKTSKNFSFGLSFDHWNNINRIVHIGGSVNIGIVNKTITYTSDELDLKIKNDNLNLELFAKIGIGSRKMKIYTGPGICATRFKPEASFIDMSSGIFDPSNNNKIEFDEKSIFVPFFGVKSGMYFEISSKLSFDISYIWAVTSFNRLESKSFGLNSISPFDSRFFRFKPKVSRAGLSIHYRIS</sequence>
<dbReference type="OrthoDB" id="9844274at2"/>
<evidence type="ECO:0000313" key="1">
    <source>
        <dbReference type="EMBL" id="QEK38707.1"/>
    </source>
</evidence>
<dbReference type="Proteomes" id="UP000325004">
    <property type="component" value="Chromosome"/>
</dbReference>
<gene>
    <name evidence="1" type="ORF">FZC34_02185</name>
</gene>
<dbReference type="Gene3D" id="2.40.160.20">
    <property type="match status" value="1"/>
</dbReference>
<protein>
    <recommendedName>
        <fullName evidence="3">Outer membrane protein beta-barrel domain-containing protein</fullName>
    </recommendedName>
</protein>
<reference evidence="1 2" key="1">
    <citation type="submission" date="2019-08" db="EMBL/GenBank/DDBJ databases">
        <title>Highly reduced genomes of protist endosymbionts show evolutionary convergence.</title>
        <authorList>
            <person name="George E."/>
            <person name="Husnik F."/>
            <person name="Tashyreva D."/>
            <person name="Prokopchuk G."/>
            <person name="Horak A."/>
            <person name="Kwong W.K."/>
            <person name="Lukes J."/>
            <person name="Keeling P.J."/>
        </authorList>
    </citation>
    <scope>NUCLEOTIDE SEQUENCE [LARGE SCALE GENOMIC DNA]</scope>
    <source>
        <strain evidence="1">1604LC</strain>
    </source>
</reference>
<name>A0A5C0UG52_9PROT</name>
<dbReference type="RefSeq" id="WP_148971828.1">
    <property type="nucleotide sequence ID" value="NZ_CP043316.1"/>
</dbReference>
<evidence type="ECO:0008006" key="3">
    <source>
        <dbReference type="Google" id="ProtNLM"/>
    </source>
</evidence>
<dbReference type="AlphaFoldDB" id="A0A5C0UG52"/>
<organism evidence="1 2">
    <name type="scientific">Candidatus Cytomitobacter primus</name>
    <dbReference type="NCBI Taxonomy" id="2066024"/>
    <lineage>
        <taxon>Bacteria</taxon>
        <taxon>Pseudomonadati</taxon>
        <taxon>Pseudomonadota</taxon>
        <taxon>Alphaproteobacteria</taxon>
        <taxon>Holosporales</taxon>
        <taxon>Holosporaceae</taxon>
        <taxon>Candidatus Cytomitobacter</taxon>
    </lineage>
</organism>
<evidence type="ECO:0000313" key="2">
    <source>
        <dbReference type="Proteomes" id="UP000325004"/>
    </source>
</evidence>
<dbReference type="EMBL" id="CP043316">
    <property type="protein sequence ID" value="QEK38707.1"/>
    <property type="molecule type" value="Genomic_DNA"/>
</dbReference>
<keyword evidence="2" id="KW-1185">Reference proteome</keyword>
<accession>A0A5C0UG52</accession>
<proteinExistence type="predicted"/>
<dbReference type="KEGG" id="cpri:FZC34_02185"/>